<dbReference type="InterPro" id="IPR037079">
    <property type="entry name" value="AF2212/PG0164-like_sf"/>
</dbReference>
<dbReference type="Gene3D" id="2.40.30.100">
    <property type="entry name" value="AF2212/PG0164-like"/>
    <property type="match status" value="1"/>
</dbReference>
<dbReference type="SUPFAM" id="SSF141694">
    <property type="entry name" value="AF2212/PG0164-like"/>
    <property type="match status" value="1"/>
</dbReference>
<keyword evidence="2" id="KW-1185">Reference proteome</keyword>
<dbReference type="Proteomes" id="UP000289437">
    <property type="component" value="Unassembled WGS sequence"/>
</dbReference>
<sequence>MILETGMEDAGKRFRGVLERGDQGLGWIIVRVPFVPGEVWPEMVRLRVRGEVNGVAFRTSFFPLAGSGFFLLVNKALQRGAGIGVGNAAEFALWPDLEERAAELPDELAELLDEEAGLREWYDRLTEYTRREIGKWLLGVKGDEARSRRAMQMAERLMATMEAERELPPLIAMALRRRPKAKAGWEKMTETQRRGELMAVFYYQTPEAREKRLGKMLDLAETKAGDK</sequence>
<dbReference type="Pfam" id="PF08922">
    <property type="entry name" value="DUF1905"/>
    <property type="match status" value="1"/>
</dbReference>
<proteinExistence type="predicted"/>
<comment type="caution">
    <text evidence="1">The sequence shown here is derived from an EMBL/GenBank/DDBJ whole genome shotgun (WGS) entry which is preliminary data.</text>
</comment>
<name>A0A4Q0T2Q4_9BACT</name>
<dbReference type="Pfam" id="PF13376">
    <property type="entry name" value="OmdA"/>
    <property type="match status" value="2"/>
</dbReference>
<dbReference type="AlphaFoldDB" id="A0A4Q0T2Q4"/>
<reference evidence="2" key="2">
    <citation type="submission" date="2019-02" db="EMBL/GenBank/DDBJ databases">
        <title>Granulicella sibirica sp. nov., a psychrotolerant acidobacterium isolated from an organic soil layer in forested tundra, West Siberia.</title>
        <authorList>
            <person name="Oshkin I.Y."/>
            <person name="Kulichevskaya I.S."/>
            <person name="Rijpstra W.I.C."/>
            <person name="Sinninghe Damste J.S."/>
            <person name="Rakitin A.L."/>
            <person name="Ravin N.V."/>
            <person name="Dedysh S.N."/>
        </authorList>
    </citation>
    <scope>NUCLEOTIDE SEQUENCE [LARGE SCALE GENOMIC DNA]</scope>
    <source>
        <strain evidence="2">AF10</strain>
    </source>
</reference>
<protein>
    <recommendedName>
        <fullName evidence="3">DUF1905 domain-containing protein</fullName>
    </recommendedName>
</protein>
<organism evidence="1 2">
    <name type="scientific">Granulicella sibirica</name>
    <dbReference type="NCBI Taxonomy" id="2479048"/>
    <lineage>
        <taxon>Bacteria</taxon>
        <taxon>Pseudomonadati</taxon>
        <taxon>Acidobacteriota</taxon>
        <taxon>Terriglobia</taxon>
        <taxon>Terriglobales</taxon>
        <taxon>Acidobacteriaceae</taxon>
        <taxon>Granulicella</taxon>
    </lineage>
</organism>
<reference evidence="1 2" key="1">
    <citation type="submission" date="2018-11" db="EMBL/GenBank/DDBJ databases">
        <authorList>
            <person name="Mardanov A.V."/>
            <person name="Ravin N.V."/>
            <person name="Dedysh S.N."/>
        </authorList>
    </citation>
    <scope>NUCLEOTIDE SEQUENCE [LARGE SCALE GENOMIC DNA]</scope>
    <source>
        <strain evidence="1 2">AF10</strain>
    </source>
</reference>
<dbReference type="EMBL" id="RDSM01000002">
    <property type="protein sequence ID" value="RXH55851.1"/>
    <property type="molecule type" value="Genomic_DNA"/>
</dbReference>
<evidence type="ECO:0000313" key="2">
    <source>
        <dbReference type="Proteomes" id="UP000289437"/>
    </source>
</evidence>
<accession>A0A4Q0T2Q4</accession>
<evidence type="ECO:0008006" key="3">
    <source>
        <dbReference type="Google" id="ProtNLM"/>
    </source>
</evidence>
<gene>
    <name evidence="1" type="ORF">GRAN_2708</name>
</gene>
<evidence type="ECO:0000313" key="1">
    <source>
        <dbReference type="EMBL" id="RXH55851.1"/>
    </source>
</evidence>
<dbReference type="InterPro" id="IPR015018">
    <property type="entry name" value="DUF1905"/>
</dbReference>